<evidence type="ECO:0000313" key="2">
    <source>
        <dbReference type="EMBL" id="KAK9274928.1"/>
    </source>
</evidence>
<reference evidence="2 3" key="1">
    <citation type="journal article" date="2024" name="Plant J.">
        <title>Genome sequences and population genomics reveal climatic adaptation and genomic divergence between two closely related sweetgum species.</title>
        <authorList>
            <person name="Xu W.Q."/>
            <person name="Ren C.Q."/>
            <person name="Zhang X.Y."/>
            <person name="Comes H.P."/>
            <person name="Liu X.H."/>
            <person name="Li Y.G."/>
            <person name="Kettle C.J."/>
            <person name="Jalonen R."/>
            <person name="Gaisberger H."/>
            <person name="Ma Y.Z."/>
            <person name="Qiu Y.X."/>
        </authorList>
    </citation>
    <scope>NUCLEOTIDE SEQUENCE [LARGE SCALE GENOMIC DNA]</scope>
    <source>
        <strain evidence="2">Hangzhou</strain>
    </source>
</reference>
<protein>
    <recommendedName>
        <fullName evidence="1">Transposase MuDR plant domain-containing protein</fullName>
    </recommendedName>
</protein>
<dbReference type="Pfam" id="PF03108">
    <property type="entry name" value="DBD_Tnp_Mut"/>
    <property type="match status" value="1"/>
</dbReference>
<gene>
    <name evidence="2" type="ORF">L1049_022183</name>
</gene>
<evidence type="ECO:0000313" key="3">
    <source>
        <dbReference type="Proteomes" id="UP001415857"/>
    </source>
</evidence>
<sequence length="138" mass="15292">MNDGKFDEAEGMGDGNTGECEEVLSDYAPSDELCSLVDSDMEDEGPRAALREHCIKEGCDFRFKKNESTRVTAICKFECGWRIHAYKKGDTSFQITSLDACHLKGHFGGQLLHAIARDGNDRMYPVAMAVVESECKDS</sequence>
<keyword evidence="3" id="KW-1185">Reference proteome</keyword>
<dbReference type="InterPro" id="IPR004332">
    <property type="entry name" value="Transposase_MuDR"/>
</dbReference>
<dbReference type="AlphaFoldDB" id="A0AAP0WQP5"/>
<dbReference type="Proteomes" id="UP001415857">
    <property type="component" value="Unassembled WGS sequence"/>
</dbReference>
<feature type="domain" description="Transposase MuDR plant" evidence="1">
    <location>
        <begin position="47"/>
        <end position="91"/>
    </location>
</feature>
<comment type="caution">
    <text evidence="2">The sequence shown here is derived from an EMBL/GenBank/DDBJ whole genome shotgun (WGS) entry which is preliminary data.</text>
</comment>
<dbReference type="EMBL" id="JBBPBK010000011">
    <property type="protein sequence ID" value="KAK9274928.1"/>
    <property type="molecule type" value="Genomic_DNA"/>
</dbReference>
<dbReference type="PANTHER" id="PTHR31973">
    <property type="entry name" value="POLYPROTEIN, PUTATIVE-RELATED"/>
    <property type="match status" value="1"/>
</dbReference>
<evidence type="ECO:0000259" key="1">
    <source>
        <dbReference type="Pfam" id="PF03108"/>
    </source>
</evidence>
<proteinExistence type="predicted"/>
<organism evidence="2 3">
    <name type="scientific">Liquidambar formosana</name>
    <name type="common">Formosan gum</name>
    <dbReference type="NCBI Taxonomy" id="63359"/>
    <lineage>
        <taxon>Eukaryota</taxon>
        <taxon>Viridiplantae</taxon>
        <taxon>Streptophyta</taxon>
        <taxon>Embryophyta</taxon>
        <taxon>Tracheophyta</taxon>
        <taxon>Spermatophyta</taxon>
        <taxon>Magnoliopsida</taxon>
        <taxon>eudicotyledons</taxon>
        <taxon>Gunneridae</taxon>
        <taxon>Pentapetalae</taxon>
        <taxon>Saxifragales</taxon>
        <taxon>Altingiaceae</taxon>
        <taxon>Liquidambar</taxon>
    </lineage>
</organism>
<name>A0AAP0WQP5_LIQFO</name>
<dbReference type="PANTHER" id="PTHR31973:SF187">
    <property type="entry name" value="MUTATOR TRANSPOSASE MUDRA PROTEIN"/>
    <property type="match status" value="1"/>
</dbReference>
<accession>A0AAP0WQP5</accession>